<sequence length="126" mass="14887">MALSRHKLSGPYNLDPSNENLDSVMHDLEVKIHQERSTEMYNVCIDDQKAFVYFRKIKLLSVAVAGRRTGIIVERIARTWAKRLDNDPNWDIFEKENNKVNRPKAQLREEHKHRSSEFFDEYPQAT</sequence>
<evidence type="ECO:0000313" key="2">
    <source>
        <dbReference type="EMBL" id="EPB91517.1"/>
    </source>
</evidence>
<accession>S2JSR8</accession>
<dbReference type="Proteomes" id="UP000014254">
    <property type="component" value="Unassembled WGS sequence"/>
</dbReference>
<name>S2JSR8_MUCC1</name>
<evidence type="ECO:0000313" key="3">
    <source>
        <dbReference type="Proteomes" id="UP000014254"/>
    </source>
</evidence>
<organism evidence="2 3">
    <name type="scientific">Mucor circinelloides f. circinelloides (strain 1006PhL)</name>
    <name type="common">Mucormycosis agent</name>
    <name type="synonym">Calyptromyces circinelloides</name>
    <dbReference type="NCBI Taxonomy" id="1220926"/>
    <lineage>
        <taxon>Eukaryota</taxon>
        <taxon>Fungi</taxon>
        <taxon>Fungi incertae sedis</taxon>
        <taxon>Mucoromycota</taxon>
        <taxon>Mucoromycotina</taxon>
        <taxon>Mucoromycetes</taxon>
        <taxon>Mucorales</taxon>
        <taxon>Mucorineae</taxon>
        <taxon>Mucoraceae</taxon>
        <taxon>Mucor</taxon>
    </lineage>
</organism>
<feature type="region of interest" description="Disordered" evidence="1">
    <location>
        <begin position="101"/>
        <end position="126"/>
    </location>
</feature>
<keyword evidence="3" id="KW-1185">Reference proteome</keyword>
<protein>
    <submittedName>
        <fullName evidence="2">Uncharacterized protein</fullName>
    </submittedName>
</protein>
<proteinExistence type="predicted"/>
<dbReference type="InParanoid" id="S2JSR8"/>
<feature type="compositionally biased region" description="Basic and acidic residues" evidence="1">
    <location>
        <begin position="106"/>
        <end position="117"/>
    </location>
</feature>
<dbReference type="VEuPathDB" id="FungiDB:HMPREF1544_01648"/>
<gene>
    <name evidence="2" type="ORF">HMPREF1544_01648</name>
</gene>
<dbReference type="OrthoDB" id="2270879at2759"/>
<evidence type="ECO:0000256" key="1">
    <source>
        <dbReference type="SAM" id="MobiDB-lite"/>
    </source>
</evidence>
<reference evidence="3" key="1">
    <citation type="submission" date="2013-05" db="EMBL/GenBank/DDBJ databases">
        <title>The Genome sequence of Mucor circinelloides f. circinelloides 1006PhL.</title>
        <authorList>
            <consortium name="The Broad Institute Genomics Platform"/>
            <person name="Cuomo C."/>
            <person name="Earl A."/>
            <person name="Findley K."/>
            <person name="Lee S.C."/>
            <person name="Walker B."/>
            <person name="Young S."/>
            <person name="Zeng Q."/>
            <person name="Gargeya S."/>
            <person name="Fitzgerald M."/>
            <person name="Haas B."/>
            <person name="Abouelleil A."/>
            <person name="Allen A.W."/>
            <person name="Alvarado L."/>
            <person name="Arachchi H.M."/>
            <person name="Berlin A.M."/>
            <person name="Chapman S.B."/>
            <person name="Gainer-Dewar J."/>
            <person name="Goldberg J."/>
            <person name="Griggs A."/>
            <person name="Gujja S."/>
            <person name="Hansen M."/>
            <person name="Howarth C."/>
            <person name="Imamovic A."/>
            <person name="Ireland A."/>
            <person name="Larimer J."/>
            <person name="McCowan C."/>
            <person name="Murphy C."/>
            <person name="Pearson M."/>
            <person name="Poon T.W."/>
            <person name="Priest M."/>
            <person name="Roberts A."/>
            <person name="Saif S."/>
            <person name="Shea T."/>
            <person name="Sisk P."/>
            <person name="Sykes S."/>
            <person name="Wortman J."/>
            <person name="Nusbaum C."/>
            <person name="Birren B."/>
        </authorList>
    </citation>
    <scope>NUCLEOTIDE SEQUENCE [LARGE SCALE GENOMIC DNA]</scope>
    <source>
        <strain evidence="3">1006PhL</strain>
    </source>
</reference>
<dbReference type="STRING" id="1220926.S2JSR8"/>
<dbReference type="AlphaFoldDB" id="S2JSR8"/>
<dbReference type="EMBL" id="KE123908">
    <property type="protein sequence ID" value="EPB91517.1"/>
    <property type="molecule type" value="Genomic_DNA"/>
</dbReference>